<evidence type="ECO:0000256" key="2">
    <source>
        <dbReference type="ARBA" id="ARBA00009347"/>
    </source>
</evidence>
<evidence type="ECO:0000256" key="6">
    <source>
        <dbReference type="RuleBase" id="RU362125"/>
    </source>
</evidence>
<dbReference type="InterPro" id="IPR013786">
    <property type="entry name" value="AcylCoA_DH/ox_N"/>
</dbReference>
<dbReference type="OrthoDB" id="8876745at2"/>
<reference evidence="10 11" key="1">
    <citation type="submission" date="2019-07" db="EMBL/GenBank/DDBJ databases">
        <title>New species of Amycolatopsis and Streptomyces.</title>
        <authorList>
            <person name="Duangmal K."/>
            <person name="Teo W.F.A."/>
            <person name="Lipun K."/>
        </authorList>
    </citation>
    <scope>NUCLEOTIDE SEQUENCE [LARGE SCALE GENOMIC DNA]</scope>
    <source>
        <strain evidence="10 11">JCM 30562</strain>
    </source>
</reference>
<dbReference type="Proteomes" id="UP000318578">
    <property type="component" value="Unassembled WGS sequence"/>
</dbReference>
<keyword evidence="5 6" id="KW-0560">Oxidoreductase</keyword>
<dbReference type="RefSeq" id="WP_144644195.1">
    <property type="nucleotide sequence ID" value="NZ_BNAX01000001.1"/>
</dbReference>
<dbReference type="InterPro" id="IPR036250">
    <property type="entry name" value="AcylCo_DH-like_C"/>
</dbReference>
<comment type="similarity">
    <text evidence="2 6">Belongs to the acyl-CoA dehydrogenase family.</text>
</comment>
<evidence type="ECO:0000313" key="11">
    <source>
        <dbReference type="Proteomes" id="UP000318578"/>
    </source>
</evidence>
<dbReference type="InterPro" id="IPR009100">
    <property type="entry name" value="AcylCoA_DH/oxidase_NM_dom_sf"/>
</dbReference>
<evidence type="ECO:0000256" key="1">
    <source>
        <dbReference type="ARBA" id="ARBA00001974"/>
    </source>
</evidence>
<dbReference type="GO" id="GO:0033539">
    <property type="term" value="P:fatty acid beta-oxidation using acyl-CoA dehydrogenase"/>
    <property type="evidence" value="ECO:0007669"/>
    <property type="project" value="TreeGrafter"/>
</dbReference>
<name>A0A557ZXT1_9PSEU</name>
<dbReference type="Pfam" id="PF02771">
    <property type="entry name" value="Acyl-CoA_dh_N"/>
    <property type="match status" value="1"/>
</dbReference>
<gene>
    <name evidence="10" type="ORF">FNH06_33950</name>
</gene>
<dbReference type="InterPro" id="IPR050741">
    <property type="entry name" value="Acyl-CoA_dehydrogenase"/>
</dbReference>
<dbReference type="Gene3D" id="2.40.110.10">
    <property type="entry name" value="Butyryl-CoA Dehydrogenase, subunit A, domain 2"/>
    <property type="match status" value="1"/>
</dbReference>
<organism evidence="10 11">
    <name type="scientific">Amycolatopsis acidiphila</name>
    <dbReference type="NCBI Taxonomy" id="715473"/>
    <lineage>
        <taxon>Bacteria</taxon>
        <taxon>Bacillati</taxon>
        <taxon>Actinomycetota</taxon>
        <taxon>Actinomycetes</taxon>
        <taxon>Pseudonocardiales</taxon>
        <taxon>Pseudonocardiaceae</taxon>
        <taxon>Amycolatopsis</taxon>
    </lineage>
</organism>
<dbReference type="AlphaFoldDB" id="A0A557ZXT1"/>
<dbReference type="InterPro" id="IPR037069">
    <property type="entry name" value="AcylCoA_DH/ox_N_sf"/>
</dbReference>
<sequence>MDFHETDEHRALRAAVGAIAADFGGGYFARKAEAREATTELWRALGDHGFVGINVPEAYGGGGAGLVELAIVCEESAAQGCPLLLLLVSSAISGEVIATYGTEEQRKEWLPRLASGQGKVVFAITEPEAGSNTHKLATTAVRDGADYVLNGQKYYISGVDDADAILVVARTGAQGRLSLFIVDTDAPGLVSQPLPVSVQLPERQFTLHFDDVRVGADRLVGVEGEGFAQVFHGLNPERVTGAAVCVGIGRYALAKAAEYARNRVVWSQPIGAHQGVSHVLAKAKIEVELAALMTARAAWLHDHGEPAGEAANMAKYAAAEAALAAVDAAIQTHGGNGLAVEYGLVPFWGLARLLRIAPVNREMILNYVAQHSLGLPRSY</sequence>
<dbReference type="FunFam" id="2.40.110.10:FF:000002">
    <property type="entry name" value="Acyl-CoA dehydrogenase fadE12"/>
    <property type="match status" value="1"/>
</dbReference>
<dbReference type="SUPFAM" id="SSF47203">
    <property type="entry name" value="Acyl-CoA dehydrogenase C-terminal domain-like"/>
    <property type="match status" value="1"/>
</dbReference>
<dbReference type="Gene3D" id="1.20.140.10">
    <property type="entry name" value="Butyryl-CoA Dehydrogenase, subunit A, domain 3"/>
    <property type="match status" value="1"/>
</dbReference>
<evidence type="ECO:0000256" key="4">
    <source>
        <dbReference type="ARBA" id="ARBA00022827"/>
    </source>
</evidence>
<dbReference type="PIRSF" id="PIRSF016578">
    <property type="entry name" value="HsaA"/>
    <property type="match status" value="1"/>
</dbReference>
<feature type="domain" description="Acyl-CoA oxidase/dehydrogenase middle" evidence="8">
    <location>
        <begin position="122"/>
        <end position="212"/>
    </location>
</feature>
<dbReference type="PANTHER" id="PTHR48083:SF1">
    <property type="entry name" value="DEHYDROGENASE, PUTATIVE (AFU_ORTHOLOGUE AFUA_7G06510)-RELATED"/>
    <property type="match status" value="1"/>
</dbReference>
<evidence type="ECO:0000313" key="10">
    <source>
        <dbReference type="EMBL" id="TVT16806.1"/>
    </source>
</evidence>
<comment type="caution">
    <text evidence="10">The sequence shown here is derived from an EMBL/GenBank/DDBJ whole genome shotgun (WGS) entry which is preliminary data.</text>
</comment>
<keyword evidence="11" id="KW-1185">Reference proteome</keyword>
<dbReference type="EMBL" id="VJZA01000096">
    <property type="protein sequence ID" value="TVT16806.1"/>
    <property type="molecule type" value="Genomic_DNA"/>
</dbReference>
<dbReference type="CDD" id="cd00567">
    <property type="entry name" value="ACAD"/>
    <property type="match status" value="1"/>
</dbReference>
<dbReference type="InterPro" id="IPR046373">
    <property type="entry name" value="Acyl-CoA_Oxase/DH_mid-dom_sf"/>
</dbReference>
<comment type="cofactor">
    <cofactor evidence="1 6">
        <name>FAD</name>
        <dbReference type="ChEBI" id="CHEBI:57692"/>
    </cofactor>
</comment>
<proteinExistence type="inferred from homology"/>
<keyword evidence="3 6" id="KW-0285">Flavoprotein</keyword>
<evidence type="ECO:0000256" key="3">
    <source>
        <dbReference type="ARBA" id="ARBA00022630"/>
    </source>
</evidence>
<feature type="domain" description="Acyl-CoA dehydrogenase/oxidase N-terminal" evidence="9">
    <location>
        <begin position="6"/>
        <end position="117"/>
    </location>
</feature>
<feature type="domain" description="Acyl-CoA dehydrogenase/oxidase C-terminal" evidence="7">
    <location>
        <begin position="224"/>
        <end position="371"/>
    </location>
</feature>
<evidence type="ECO:0000259" key="8">
    <source>
        <dbReference type="Pfam" id="PF02770"/>
    </source>
</evidence>
<evidence type="ECO:0000259" key="9">
    <source>
        <dbReference type="Pfam" id="PF02771"/>
    </source>
</evidence>
<dbReference type="PANTHER" id="PTHR48083">
    <property type="entry name" value="MEDIUM-CHAIN SPECIFIC ACYL-COA DEHYDROGENASE, MITOCHONDRIAL-RELATED"/>
    <property type="match status" value="1"/>
</dbReference>
<dbReference type="Pfam" id="PF00441">
    <property type="entry name" value="Acyl-CoA_dh_1"/>
    <property type="match status" value="1"/>
</dbReference>
<dbReference type="SUPFAM" id="SSF56645">
    <property type="entry name" value="Acyl-CoA dehydrogenase NM domain-like"/>
    <property type="match status" value="1"/>
</dbReference>
<dbReference type="InterPro" id="IPR006091">
    <property type="entry name" value="Acyl-CoA_Oxase/DH_mid-dom"/>
</dbReference>
<dbReference type="Gene3D" id="1.10.540.10">
    <property type="entry name" value="Acyl-CoA dehydrogenase/oxidase, N-terminal domain"/>
    <property type="match status" value="1"/>
</dbReference>
<dbReference type="InterPro" id="IPR009075">
    <property type="entry name" value="AcylCo_DH/oxidase_C"/>
</dbReference>
<evidence type="ECO:0000259" key="7">
    <source>
        <dbReference type="Pfam" id="PF00441"/>
    </source>
</evidence>
<keyword evidence="4 6" id="KW-0274">FAD</keyword>
<dbReference type="GO" id="GO:0005737">
    <property type="term" value="C:cytoplasm"/>
    <property type="evidence" value="ECO:0007669"/>
    <property type="project" value="TreeGrafter"/>
</dbReference>
<dbReference type="GO" id="GO:0003995">
    <property type="term" value="F:acyl-CoA dehydrogenase activity"/>
    <property type="evidence" value="ECO:0007669"/>
    <property type="project" value="TreeGrafter"/>
</dbReference>
<protein>
    <submittedName>
        <fullName evidence="10">Acyl-CoA dehydrogenase</fullName>
    </submittedName>
</protein>
<evidence type="ECO:0000256" key="5">
    <source>
        <dbReference type="ARBA" id="ARBA00023002"/>
    </source>
</evidence>
<dbReference type="GO" id="GO:0050660">
    <property type="term" value="F:flavin adenine dinucleotide binding"/>
    <property type="evidence" value="ECO:0007669"/>
    <property type="project" value="InterPro"/>
</dbReference>
<accession>A0A557ZXT1</accession>
<dbReference type="FunFam" id="1.20.140.10:FF:000012">
    <property type="entry name" value="Acyl-CoA dehydrogenase fadE12"/>
    <property type="match status" value="1"/>
</dbReference>
<dbReference type="Pfam" id="PF02770">
    <property type="entry name" value="Acyl-CoA_dh_M"/>
    <property type="match status" value="1"/>
</dbReference>